<proteinExistence type="predicted"/>
<dbReference type="InterPro" id="IPR001789">
    <property type="entry name" value="Sig_transdc_resp-reg_receiver"/>
</dbReference>
<dbReference type="GO" id="GO:0000160">
    <property type="term" value="P:phosphorelay signal transduction system"/>
    <property type="evidence" value="ECO:0007669"/>
    <property type="project" value="InterPro"/>
</dbReference>
<dbReference type="InterPro" id="IPR050595">
    <property type="entry name" value="Bact_response_regulator"/>
</dbReference>
<dbReference type="SUPFAM" id="SSF52172">
    <property type="entry name" value="CheY-like"/>
    <property type="match status" value="1"/>
</dbReference>
<organism evidence="4 5">
    <name type="scientific">Pegethrix bostrychoides GSE-TBD4-15B</name>
    <dbReference type="NCBI Taxonomy" id="2839662"/>
    <lineage>
        <taxon>Bacteria</taxon>
        <taxon>Bacillati</taxon>
        <taxon>Cyanobacteriota</taxon>
        <taxon>Cyanophyceae</taxon>
        <taxon>Oculatellales</taxon>
        <taxon>Oculatellaceae</taxon>
        <taxon>Pegethrix</taxon>
    </lineage>
</organism>
<evidence type="ECO:0000313" key="4">
    <source>
        <dbReference type="EMBL" id="MBW4466182.1"/>
    </source>
</evidence>
<dbReference type="PANTHER" id="PTHR44591">
    <property type="entry name" value="STRESS RESPONSE REGULATOR PROTEIN 1"/>
    <property type="match status" value="1"/>
</dbReference>
<comment type="caution">
    <text evidence="2">Lacks conserved residue(s) required for the propagation of feature annotation.</text>
</comment>
<dbReference type="Gene3D" id="3.40.50.2300">
    <property type="match status" value="1"/>
</dbReference>
<evidence type="ECO:0000313" key="5">
    <source>
        <dbReference type="Proteomes" id="UP000707356"/>
    </source>
</evidence>
<evidence type="ECO:0000259" key="3">
    <source>
        <dbReference type="PROSITE" id="PS50110"/>
    </source>
</evidence>
<sequence>MKKILLIEADLALQDYLVLRLSSKQVRVLTTASERAGLKLARAEQPDLIICGLNLPQLNGLNVLKAIRTDPTLKDLAFLLLSHRSSRTFFDRAESLRATGYIEKTQLWKQLPQQVSACLA</sequence>
<protein>
    <submittedName>
        <fullName evidence="4">Response regulator</fullName>
    </submittedName>
</protein>
<gene>
    <name evidence="4" type="ORF">KME07_12200</name>
</gene>
<dbReference type="Pfam" id="PF00072">
    <property type="entry name" value="Response_reg"/>
    <property type="match status" value="1"/>
</dbReference>
<reference evidence="4" key="2">
    <citation type="journal article" date="2022" name="Microbiol. Resour. Announc.">
        <title>Metagenome Sequencing to Explore Phylogenomics of Terrestrial Cyanobacteria.</title>
        <authorList>
            <person name="Ward R.D."/>
            <person name="Stajich J.E."/>
            <person name="Johansen J.R."/>
            <person name="Huntemann M."/>
            <person name="Clum A."/>
            <person name="Foster B."/>
            <person name="Foster B."/>
            <person name="Roux S."/>
            <person name="Palaniappan K."/>
            <person name="Varghese N."/>
            <person name="Mukherjee S."/>
            <person name="Reddy T.B.K."/>
            <person name="Daum C."/>
            <person name="Copeland A."/>
            <person name="Chen I.A."/>
            <person name="Ivanova N.N."/>
            <person name="Kyrpides N.C."/>
            <person name="Shapiro N."/>
            <person name="Eloe-Fadrosh E.A."/>
            <person name="Pietrasiak N."/>
        </authorList>
    </citation>
    <scope>NUCLEOTIDE SEQUENCE</scope>
    <source>
        <strain evidence="4">GSE-TBD4-15B</strain>
    </source>
</reference>
<dbReference type="AlphaFoldDB" id="A0A951PBB4"/>
<dbReference type="SMART" id="SM00448">
    <property type="entry name" value="REC"/>
    <property type="match status" value="1"/>
</dbReference>
<feature type="domain" description="Response regulatory" evidence="3">
    <location>
        <begin position="3"/>
        <end position="119"/>
    </location>
</feature>
<dbReference type="CDD" id="cd00156">
    <property type="entry name" value="REC"/>
    <property type="match status" value="1"/>
</dbReference>
<evidence type="ECO:0000256" key="1">
    <source>
        <dbReference type="ARBA" id="ARBA00022553"/>
    </source>
</evidence>
<dbReference type="InterPro" id="IPR011006">
    <property type="entry name" value="CheY-like_superfamily"/>
</dbReference>
<dbReference type="Proteomes" id="UP000707356">
    <property type="component" value="Unassembled WGS sequence"/>
</dbReference>
<dbReference type="PANTHER" id="PTHR44591:SF3">
    <property type="entry name" value="RESPONSE REGULATORY DOMAIN-CONTAINING PROTEIN"/>
    <property type="match status" value="1"/>
</dbReference>
<keyword evidence="1" id="KW-0597">Phosphoprotein</keyword>
<name>A0A951PBB4_9CYAN</name>
<reference evidence="4" key="1">
    <citation type="submission" date="2021-05" db="EMBL/GenBank/DDBJ databases">
        <authorList>
            <person name="Pietrasiak N."/>
            <person name="Ward R."/>
            <person name="Stajich J.E."/>
            <person name="Kurbessoian T."/>
        </authorList>
    </citation>
    <scope>NUCLEOTIDE SEQUENCE</scope>
    <source>
        <strain evidence="4">GSE-TBD4-15B</strain>
    </source>
</reference>
<dbReference type="EMBL" id="JAHHHV010000066">
    <property type="protein sequence ID" value="MBW4466182.1"/>
    <property type="molecule type" value="Genomic_DNA"/>
</dbReference>
<evidence type="ECO:0000256" key="2">
    <source>
        <dbReference type="PROSITE-ProRule" id="PRU00169"/>
    </source>
</evidence>
<comment type="caution">
    <text evidence="4">The sequence shown here is derived from an EMBL/GenBank/DDBJ whole genome shotgun (WGS) entry which is preliminary data.</text>
</comment>
<dbReference type="PROSITE" id="PS50110">
    <property type="entry name" value="RESPONSE_REGULATORY"/>
    <property type="match status" value="1"/>
</dbReference>
<accession>A0A951PBB4</accession>